<protein>
    <submittedName>
        <fullName evidence="2">Uncharacterized protein</fullName>
    </submittedName>
</protein>
<dbReference type="Proteomes" id="UP000267249">
    <property type="component" value="Chromosome"/>
</dbReference>
<feature type="transmembrane region" description="Helical" evidence="1">
    <location>
        <begin position="27"/>
        <end position="49"/>
    </location>
</feature>
<keyword evidence="1" id="KW-0812">Transmembrane</keyword>
<accession>A0AAN1UUP9</accession>
<evidence type="ECO:0000256" key="1">
    <source>
        <dbReference type="SAM" id="Phobius"/>
    </source>
</evidence>
<proteinExistence type="predicted"/>
<gene>
    <name evidence="2" type="ORF">DOP62_08845</name>
</gene>
<evidence type="ECO:0000313" key="2">
    <source>
        <dbReference type="EMBL" id="AZB72804.1"/>
    </source>
</evidence>
<dbReference type="EMBL" id="CP030139">
    <property type="protein sequence ID" value="AZB72804.1"/>
    <property type="molecule type" value="Genomic_DNA"/>
</dbReference>
<keyword evidence="1" id="KW-1133">Transmembrane helix</keyword>
<sequence length="574" mass="62939">MSTKKLLQHIKLRAHLRASQRQLRHGGYILPAVLVLALILVVSSTALMVRATSERTASGQDRQILLARNNAENGISEIIRQLNGPYSYLVGLDRDEWEETAKVFNQRRADYYESIKSQLENIKKGIQDNPRIRVGCGKDSDGNLQLYGEDDINSLLQQLTKAVTNSREGRLPAWITGQIDSEREIKRDSLNISNLLDYRTNRDKANNIPPTQATLAVVGRIGTRGNTQAVIQQSFNLQEFSENSSPSGFLYGAGLLFKSAKSNLGGLDIETAGEIIKDPANGQDSTAYDFCLANATCIDCESIDAIQSKGDRAAIAGIVTALKGEYDFPYDIITKLFNNKNVIFEIIDVQSESIKIKTLNQDKEPNLNFFTVNFLGDQKDNANQIANNDLINKQLESLFNRDRLDANNSLNGNQVIEITVDGRNRAVIRIEAGSSGVIPQFVIRRSTPNTPLPIVVIEESGTLTINGNESLGDAFIIAPNVDLIINGGGGEASRLITGSLWINSIQNPSNAGGKSSKTFLDGEAEIVVDPEMRTLLAQFGLAQLGVNQSKANRLYSYRLVPGSASSWTLNSPLR</sequence>
<name>A0AAN1UUP9_SYNEL</name>
<evidence type="ECO:0000313" key="3">
    <source>
        <dbReference type="Proteomes" id="UP000267249"/>
    </source>
</evidence>
<organism evidence="2 3">
    <name type="scientific">Synechococcus elongatus PCC 11801</name>
    <dbReference type="NCBI Taxonomy" id="2219813"/>
    <lineage>
        <taxon>Bacteria</taxon>
        <taxon>Bacillati</taxon>
        <taxon>Cyanobacteriota</taxon>
        <taxon>Cyanophyceae</taxon>
        <taxon>Synechococcales</taxon>
        <taxon>Synechococcaceae</taxon>
        <taxon>Synechococcus</taxon>
    </lineage>
</organism>
<dbReference type="AlphaFoldDB" id="A0AAN1UUP9"/>
<reference evidence="2 3" key="1">
    <citation type="journal article" date="2018" name="Sci. Rep.">
        <title>Genome Features and Biochemical Characteristics of a Robust, Fast Growing and Naturally Transformable Cyanobacterium Synechococcus elongatus PCC 11801 Isolated from India.</title>
        <authorList>
            <person name="Jaiswal D."/>
            <person name="Sengupta A."/>
            <person name="Sohoni S."/>
            <person name="Sengupta S."/>
            <person name="Phadnavis A.G."/>
            <person name="Pakrasi H.B."/>
            <person name="Wangikar P.P."/>
        </authorList>
    </citation>
    <scope>NUCLEOTIDE SEQUENCE [LARGE SCALE GENOMIC DNA]</scope>
    <source>
        <strain evidence="2 3">PCC 11801</strain>
    </source>
</reference>
<keyword evidence="1" id="KW-0472">Membrane</keyword>